<evidence type="ECO:0000256" key="13">
    <source>
        <dbReference type="PIRNR" id="PIRNR037871"/>
    </source>
</evidence>
<protein>
    <recommendedName>
        <fullName evidence="12 13">Mitochondrial import inner membrane translocase subunit TIM44</fullName>
    </recommendedName>
</protein>
<dbReference type="FunFam" id="3.10.450.240:FF:000002">
    <property type="entry name" value="Mitochondrial import inner membrane translocase subunit TIM44"/>
    <property type="match status" value="1"/>
</dbReference>
<dbReference type="GO" id="GO:0030150">
    <property type="term" value="P:protein import into mitochondrial matrix"/>
    <property type="evidence" value="ECO:0007669"/>
    <property type="project" value="InterPro"/>
</dbReference>
<dbReference type="SUPFAM" id="SSF54427">
    <property type="entry name" value="NTF2-like"/>
    <property type="match status" value="1"/>
</dbReference>
<keyword evidence="7 13" id="KW-0653">Protein transport</keyword>
<evidence type="ECO:0000259" key="14">
    <source>
        <dbReference type="SMART" id="SM00978"/>
    </source>
</evidence>
<evidence type="ECO:0000256" key="11">
    <source>
        <dbReference type="ARBA" id="ARBA00023136"/>
    </source>
</evidence>
<accession>A0A0E9NGW1</accession>
<dbReference type="InterPro" id="IPR007379">
    <property type="entry name" value="Tim44-like_dom"/>
</dbReference>
<evidence type="ECO:0000313" key="16">
    <source>
        <dbReference type="Proteomes" id="UP000033140"/>
    </source>
</evidence>
<comment type="similarity">
    <text evidence="2 13">Belongs to the Tim44 family.</text>
</comment>
<evidence type="ECO:0000256" key="6">
    <source>
        <dbReference type="ARBA" id="ARBA00022840"/>
    </source>
</evidence>
<dbReference type="AlphaFoldDB" id="A0A0E9NGW1"/>
<evidence type="ECO:0000256" key="1">
    <source>
        <dbReference type="ARBA" id="ARBA00004637"/>
    </source>
</evidence>
<evidence type="ECO:0000256" key="7">
    <source>
        <dbReference type="ARBA" id="ARBA00022927"/>
    </source>
</evidence>
<evidence type="ECO:0000256" key="9">
    <source>
        <dbReference type="ARBA" id="ARBA00023010"/>
    </source>
</evidence>
<keyword evidence="8" id="KW-0809">Transit peptide</keyword>
<dbReference type="InterPro" id="IPR039544">
    <property type="entry name" value="Tim44-like"/>
</dbReference>
<dbReference type="GO" id="GO:0005743">
    <property type="term" value="C:mitochondrial inner membrane"/>
    <property type="evidence" value="ECO:0007669"/>
    <property type="project" value="UniProtKB-SubCell"/>
</dbReference>
<evidence type="ECO:0000313" key="15">
    <source>
        <dbReference type="EMBL" id="GAO49048.1"/>
    </source>
</evidence>
<dbReference type="GO" id="GO:0051087">
    <property type="term" value="F:protein-folding chaperone binding"/>
    <property type="evidence" value="ECO:0007669"/>
    <property type="project" value="InterPro"/>
</dbReference>
<reference evidence="15 16" key="1">
    <citation type="journal article" date="2011" name="J. Gen. Appl. Microbiol.">
        <title>Draft genome sequencing of the enigmatic yeast Saitoella complicata.</title>
        <authorList>
            <person name="Nishida H."/>
            <person name="Hamamoto M."/>
            <person name="Sugiyama J."/>
        </authorList>
    </citation>
    <scope>NUCLEOTIDE SEQUENCE [LARGE SCALE GENOMIC DNA]</scope>
    <source>
        <strain evidence="15 16">NRRL Y-17804</strain>
    </source>
</reference>
<dbReference type="PANTHER" id="PTHR10721:SF1">
    <property type="entry name" value="MITOCHONDRIAL IMPORT INNER MEMBRANE TRANSLOCASE SUBUNIT TIM44"/>
    <property type="match status" value="1"/>
</dbReference>
<keyword evidence="6" id="KW-0067">ATP-binding</keyword>
<keyword evidence="10 13" id="KW-0496">Mitochondrion</keyword>
<evidence type="ECO:0000256" key="12">
    <source>
        <dbReference type="ARBA" id="ARBA00074309"/>
    </source>
</evidence>
<evidence type="ECO:0000256" key="2">
    <source>
        <dbReference type="ARBA" id="ARBA00009597"/>
    </source>
</evidence>
<sequence length="424" mass="47216">MRRAVSSLPLRRQIIASRTFHASSTLREGNPRSPLKVFMETFKSELQKSNELQEKVKALSDETGKVADSESFSRAKDAFTKAKERADAVSAFGGKHVQKAAEVVGTGAKAAWEAPLVKGTRKVVTTSASAVASGLDTATKPIRESEAYKKVSSSVAETIDDGRSSAYGGYIEKEERRKRREAREAGKHYVTPNADAGEALVLHKDSQLKEAWKKWKEDSAAAQALNRVRHAVNESENPMVERFRDMAERVSDTWSGWFAETESAQVVRMFKEIDPTFSMEPFLQELREFILPEVVEAYVKGDGQVLKQWLGEAPFSVWSSINKQYVEQGVISDGKVLDIRGVDIAQSKILPPNDIPVFVVSFRCQEVHLYRNMKTGELVAGSEDAIQLVPYVAVITRIPDEVTNPETRGWRIADFARGAARDYT</sequence>
<proteinExistence type="inferred from homology"/>
<keyword evidence="11 13" id="KW-0472">Membrane</keyword>
<dbReference type="OMA" id="NFQMEPF"/>
<name>A0A0E9NGW1_SAICN</name>
<comment type="caution">
    <text evidence="15">The sequence shown here is derived from an EMBL/GenBank/DDBJ whole genome shotgun (WGS) entry which is preliminary data.</text>
</comment>
<dbReference type="Gene3D" id="3.10.450.240">
    <property type="match status" value="1"/>
</dbReference>
<organism evidence="15 16">
    <name type="scientific">Saitoella complicata (strain BCRC 22490 / CBS 7301 / JCM 7358 / NBRC 10748 / NRRL Y-17804)</name>
    <dbReference type="NCBI Taxonomy" id="698492"/>
    <lineage>
        <taxon>Eukaryota</taxon>
        <taxon>Fungi</taxon>
        <taxon>Dikarya</taxon>
        <taxon>Ascomycota</taxon>
        <taxon>Taphrinomycotina</taxon>
        <taxon>Taphrinomycotina incertae sedis</taxon>
        <taxon>Saitoella</taxon>
    </lineage>
</organism>
<dbReference type="GO" id="GO:0005524">
    <property type="term" value="F:ATP binding"/>
    <property type="evidence" value="ECO:0007669"/>
    <property type="project" value="UniProtKB-KW"/>
</dbReference>
<keyword evidence="4" id="KW-0547">Nucleotide-binding</keyword>
<evidence type="ECO:0000256" key="5">
    <source>
        <dbReference type="ARBA" id="ARBA00022792"/>
    </source>
</evidence>
<dbReference type="RefSeq" id="XP_019024098.1">
    <property type="nucleotide sequence ID" value="XM_019167664.1"/>
</dbReference>
<evidence type="ECO:0000256" key="3">
    <source>
        <dbReference type="ARBA" id="ARBA00022448"/>
    </source>
</evidence>
<dbReference type="SMART" id="SM00978">
    <property type="entry name" value="Tim44"/>
    <property type="match status" value="1"/>
</dbReference>
<keyword evidence="16" id="KW-1185">Reference proteome</keyword>
<keyword evidence="5 13" id="KW-0999">Mitochondrion inner membrane</keyword>
<reference evidence="15 16" key="2">
    <citation type="journal article" date="2014" name="J. Gen. Appl. Microbiol.">
        <title>The early diverging ascomycetous budding yeast Saitoella complicata has three histone deacetylases belonging to the Clr6, Hos2, and Rpd3 lineages.</title>
        <authorList>
            <person name="Nishida H."/>
            <person name="Matsumoto T."/>
            <person name="Kondo S."/>
            <person name="Hamamoto M."/>
            <person name="Yoshikawa H."/>
        </authorList>
    </citation>
    <scope>NUCLEOTIDE SEQUENCE [LARGE SCALE GENOMIC DNA]</scope>
    <source>
        <strain evidence="15 16">NRRL Y-17804</strain>
    </source>
</reference>
<dbReference type="Pfam" id="PF04280">
    <property type="entry name" value="Tim44"/>
    <property type="match status" value="1"/>
</dbReference>
<dbReference type="STRING" id="698492.A0A0E9NGW1"/>
<dbReference type="PIRSF" id="PIRSF037871">
    <property type="entry name" value="TIM44"/>
    <property type="match status" value="1"/>
</dbReference>
<comment type="function">
    <text evidence="13">Essential component of the PAM complex, a complex required for the translocation of transit peptide-containing proteins from the inner membrane into the mitochondrial matrix in an ATP-dependent manner.</text>
</comment>
<dbReference type="InterPro" id="IPR032710">
    <property type="entry name" value="NTF2-like_dom_sf"/>
</dbReference>
<comment type="subcellular location">
    <subcellularLocation>
        <location evidence="1">Mitochondrion inner membrane</location>
        <topology evidence="1">Peripheral membrane protein</topology>
    </subcellularLocation>
</comment>
<keyword evidence="9 13" id="KW-0811">Translocation</keyword>
<evidence type="ECO:0000256" key="8">
    <source>
        <dbReference type="ARBA" id="ARBA00022946"/>
    </source>
</evidence>
<dbReference type="Proteomes" id="UP000033140">
    <property type="component" value="Unassembled WGS sequence"/>
</dbReference>
<dbReference type="InterPro" id="IPR017303">
    <property type="entry name" value="Tim44"/>
</dbReference>
<keyword evidence="3 13" id="KW-0813">Transport</keyword>
<evidence type="ECO:0000256" key="4">
    <source>
        <dbReference type="ARBA" id="ARBA00022741"/>
    </source>
</evidence>
<dbReference type="OrthoDB" id="10265990at2759"/>
<dbReference type="PANTHER" id="PTHR10721">
    <property type="entry name" value="MITOCHONDRIAL IMPORT INNER MEMBRANE TRANSLOCASE SUBUNIT TIM44"/>
    <property type="match status" value="1"/>
</dbReference>
<gene>
    <name evidence="15" type="ORF">G7K_3209-t1</name>
</gene>
<evidence type="ECO:0000256" key="10">
    <source>
        <dbReference type="ARBA" id="ARBA00023128"/>
    </source>
</evidence>
<feature type="domain" description="Tim44-like" evidence="14">
    <location>
        <begin position="263"/>
        <end position="417"/>
    </location>
</feature>
<reference evidence="15 16" key="3">
    <citation type="journal article" date="2015" name="Genome Announc.">
        <title>Draft Genome Sequence of the Archiascomycetous Yeast Saitoella complicata.</title>
        <authorList>
            <person name="Yamauchi K."/>
            <person name="Kondo S."/>
            <person name="Hamamoto M."/>
            <person name="Takahashi Y."/>
            <person name="Ogura Y."/>
            <person name="Hayashi T."/>
            <person name="Nishida H."/>
        </authorList>
    </citation>
    <scope>NUCLEOTIDE SEQUENCE [LARGE SCALE GENOMIC DNA]</scope>
    <source>
        <strain evidence="15 16">NRRL Y-17804</strain>
    </source>
</reference>
<dbReference type="EMBL" id="BACD03000019">
    <property type="protein sequence ID" value="GAO49048.1"/>
    <property type="molecule type" value="Genomic_DNA"/>
</dbReference>